<sequence>MAEGGMACHWEEPLPKIKPGRGLPKEKIFKGRFKIEERIGTGGFGDVYSCIDIRTLRPYAMKVVSNIKPANPDVHYLNIEASVLKDVRGEAYFPRFYSHGRTDTHDYIVMELLGMNLRDLKKKQPDKKFEILDVLHMGKMMLKSIESLHQAGYLHRDIKPDAGRRDDLISLLYTLIELTMIELPWKNVHGCQEMANIKLQMDHHILTKDFPGEFQQFFNHIRQLRKLDKPDYRFLHSVLCNCISVCMSFPLLQRIAERRTAENEFDSSSSLNSDSTSNDPVITTTSFEYSEETFDVSFFSQNLD</sequence>
<comment type="caution">
    <text evidence="3">The sequence shown here is derived from an EMBL/GenBank/DDBJ whole genome shotgun (WGS) entry which is preliminary data.</text>
</comment>
<name>A0AAV4TD47_9ARAC</name>
<proteinExistence type="predicted"/>
<dbReference type="SUPFAM" id="SSF56112">
    <property type="entry name" value="Protein kinase-like (PK-like)"/>
    <property type="match status" value="1"/>
</dbReference>
<dbReference type="EMBL" id="BPLQ01009371">
    <property type="protein sequence ID" value="GIY43619.1"/>
    <property type="molecule type" value="Genomic_DNA"/>
</dbReference>
<dbReference type="Gene3D" id="1.10.510.10">
    <property type="entry name" value="Transferase(Phosphotransferase) domain 1"/>
    <property type="match status" value="2"/>
</dbReference>
<keyword evidence="4" id="KW-1185">Reference proteome</keyword>
<dbReference type="AlphaFoldDB" id="A0AAV4TD47"/>
<dbReference type="PANTHER" id="PTHR11909">
    <property type="entry name" value="CASEIN KINASE-RELATED"/>
    <property type="match status" value="1"/>
</dbReference>
<dbReference type="PROSITE" id="PS50011">
    <property type="entry name" value="PROTEIN_KINASE_DOM"/>
    <property type="match status" value="1"/>
</dbReference>
<dbReference type="InterPro" id="IPR011009">
    <property type="entry name" value="Kinase-like_dom_sf"/>
</dbReference>
<dbReference type="SMART" id="SM00220">
    <property type="entry name" value="S_TKc"/>
    <property type="match status" value="1"/>
</dbReference>
<evidence type="ECO:0000313" key="4">
    <source>
        <dbReference type="Proteomes" id="UP001054837"/>
    </source>
</evidence>
<evidence type="ECO:0000259" key="2">
    <source>
        <dbReference type="PROSITE" id="PS50011"/>
    </source>
</evidence>
<protein>
    <submittedName>
        <fullName evidence="3">Tau-tubulin kinase 1</fullName>
    </submittedName>
</protein>
<evidence type="ECO:0000313" key="3">
    <source>
        <dbReference type="EMBL" id="GIY43619.1"/>
    </source>
</evidence>
<dbReference type="Proteomes" id="UP001054837">
    <property type="component" value="Unassembled WGS sequence"/>
</dbReference>
<reference evidence="3 4" key="1">
    <citation type="submission" date="2021-06" db="EMBL/GenBank/DDBJ databases">
        <title>Caerostris darwini draft genome.</title>
        <authorList>
            <person name="Kono N."/>
            <person name="Arakawa K."/>
        </authorList>
    </citation>
    <scope>NUCLEOTIDE SEQUENCE [LARGE SCALE GENOMIC DNA]</scope>
</reference>
<dbReference type="InterPro" id="IPR017441">
    <property type="entry name" value="Protein_kinase_ATP_BS"/>
</dbReference>
<dbReference type="GO" id="GO:0004672">
    <property type="term" value="F:protein kinase activity"/>
    <property type="evidence" value="ECO:0007669"/>
    <property type="project" value="InterPro"/>
</dbReference>
<keyword evidence="3" id="KW-0418">Kinase</keyword>
<keyword evidence="1" id="KW-0067">ATP-binding</keyword>
<accession>A0AAV4TD47</accession>
<feature type="domain" description="Protein kinase" evidence="2">
    <location>
        <begin position="33"/>
        <end position="304"/>
    </location>
</feature>
<evidence type="ECO:0000256" key="1">
    <source>
        <dbReference type="PROSITE-ProRule" id="PRU10141"/>
    </source>
</evidence>
<dbReference type="GO" id="GO:0005524">
    <property type="term" value="F:ATP binding"/>
    <property type="evidence" value="ECO:0007669"/>
    <property type="project" value="UniProtKB-UniRule"/>
</dbReference>
<dbReference type="InterPro" id="IPR000719">
    <property type="entry name" value="Prot_kinase_dom"/>
</dbReference>
<keyword evidence="1" id="KW-0547">Nucleotide-binding</keyword>
<keyword evidence="3" id="KW-0808">Transferase</keyword>
<feature type="binding site" evidence="1">
    <location>
        <position position="62"/>
    </location>
    <ligand>
        <name>ATP</name>
        <dbReference type="ChEBI" id="CHEBI:30616"/>
    </ligand>
</feature>
<gene>
    <name evidence="3" type="primary">TTBK1</name>
    <name evidence="3" type="ORF">CDAR_271032</name>
</gene>
<dbReference type="InterPro" id="IPR050235">
    <property type="entry name" value="CK1_Ser-Thr_kinase"/>
</dbReference>
<dbReference type="PROSITE" id="PS00107">
    <property type="entry name" value="PROTEIN_KINASE_ATP"/>
    <property type="match status" value="1"/>
</dbReference>
<dbReference type="Pfam" id="PF00069">
    <property type="entry name" value="Pkinase"/>
    <property type="match status" value="1"/>
</dbReference>
<organism evidence="3 4">
    <name type="scientific">Caerostris darwini</name>
    <dbReference type="NCBI Taxonomy" id="1538125"/>
    <lineage>
        <taxon>Eukaryota</taxon>
        <taxon>Metazoa</taxon>
        <taxon>Ecdysozoa</taxon>
        <taxon>Arthropoda</taxon>
        <taxon>Chelicerata</taxon>
        <taxon>Arachnida</taxon>
        <taxon>Araneae</taxon>
        <taxon>Araneomorphae</taxon>
        <taxon>Entelegynae</taxon>
        <taxon>Araneoidea</taxon>
        <taxon>Araneidae</taxon>
        <taxon>Caerostris</taxon>
    </lineage>
</organism>